<dbReference type="PANTHER" id="PTHR43420">
    <property type="entry name" value="ACETYLTRANSFERASE"/>
    <property type="match status" value="1"/>
</dbReference>
<accession>A0A927ZNE2</accession>
<evidence type="ECO:0000256" key="2">
    <source>
        <dbReference type="ARBA" id="ARBA00023315"/>
    </source>
</evidence>
<evidence type="ECO:0000313" key="4">
    <source>
        <dbReference type="EMBL" id="MBE6058995.1"/>
    </source>
</evidence>
<keyword evidence="1" id="KW-0808">Transferase</keyword>
<dbReference type="EMBL" id="SVCM01000027">
    <property type="protein sequence ID" value="MBE6058995.1"/>
    <property type="molecule type" value="Genomic_DNA"/>
</dbReference>
<dbReference type="InterPro" id="IPR016181">
    <property type="entry name" value="Acyl_CoA_acyltransferase"/>
</dbReference>
<comment type="caution">
    <text evidence="4">The sequence shown here is derived from an EMBL/GenBank/DDBJ whole genome shotgun (WGS) entry which is preliminary data.</text>
</comment>
<dbReference type="SUPFAM" id="SSF55729">
    <property type="entry name" value="Acyl-CoA N-acyltransferases (Nat)"/>
    <property type="match status" value="1"/>
</dbReference>
<keyword evidence="2" id="KW-0012">Acyltransferase</keyword>
<dbReference type="GO" id="GO:0016747">
    <property type="term" value="F:acyltransferase activity, transferring groups other than amino-acyl groups"/>
    <property type="evidence" value="ECO:0007669"/>
    <property type="project" value="InterPro"/>
</dbReference>
<dbReference type="Pfam" id="PF00583">
    <property type="entry name" value="Acetyltransf_1"/>
    <property type="match status" value="1"/>
</dbReference>
<reference evidence="4" key="1">
    <citation type="submission" date="2019-04" db="EMBL/GenBank/DDBJ databases">
        <title>Evolution of Biomass-Degrading Anaerobic Consortia Revealed by Metagenomics.</title>
        <authorList>
            <person name="Peng X."/>
        </authorList>
    </citation>
    <scope>NUCLEOTIDE SEQUENCE</scope>
    <source>
        <strain evidence="4">SIG254</strain>
    </source>
</reference>
<organism evidence="4 5">
    <name type="scientific">Clostridium sulfidigenes</name>
    <dbReference type="NCBI Taxonomy" id="318464"/>
    <lineage>
        <taxon>Bacteria</taxon>
        <taxon>Bacillati</taxon>
        <taxon>Bacillota</taxon>
        <taxon>Clostridia</taxon>
        <taxon>Eubacteriales</taxon>
        <taxon>Clostridiaceae</taxon>
        <taxon>Clostridium</taxon>
    </lineage>
</organism>
<feature type="domain" description="N-acetyltransferase" evidence="3">
    <location>
        <begin position="20"/>
        <end position="153"/>
    </location>
</feature>
<dbReference type="PROSITE" id="PS51186">
    <property type="entry name" value="GNAT"/>
    <property type="match status" value="1"/>
</dbReference>
<gene>
    <name evidence="4" type="ORF">E7215_02290</name>
</gene>
<evidence type="ECO:0000256" key="1">
    <source>
        <dbReference type="ARBA" id="ARBA00022679"/>
    </source>
</evidence>
<sequence length="153" mass="17799">MAEVIVHEMQYYGEKVNSDIDVVNYSDEYYNDYRSICCDCFRSLSIATNLDPDSFYTRAEMIKKNSSVFILFIKKEMIGSVEINENVIDHLFVNEKYQNQGYGKKLLFFAINYLQKSGVKQIILYVADLNSKATELYLNNGFKCINTIKDDWG</sequence>
<protein>
    <submittedName>
        <fullName evidence="4">GNAT family N-acetyltransferase</fullName>
    </submittedName>
</protein>
<dbReference type="Proteomes" id="UP000768462">
    <property type="component" value="Unassembled WGS sequence"/>
</dbReference>
<dbReference type="InterPro" id="IPR050680">
    <property type="entry name" value="YpeA/RimI_acetyltransf"/>
</dbReference>
<evidence type="ECO:0000259" key="3">
    <source>
        <dbReference type="PROSITE" id="PS51186"/>
    </source>
</evidence>
<dbReference type="Gene3D" id="3.40.630.30">
    <property type="match status" value="1"/>
</dbReference>
<proteinExistence type="predicted"/>
<evidence type="ECO:0000313" key="5">
    <source>
        <dbReference type="Proteomes" id="UP000768462"/>
    </source>
</evidence>
<dbReference type="AlphaFoldDB" id="A0A927ZNE2"/>
<dbReference type="PANTHER" id="PTHR43420:SF12">
    <property type="entry name" value="N-ACETYLTRANSFERASE DOMAIN-CONTAINING PROTEIN"/>
    <property type="match status" value="1"/>
</dbReference>
<name>A0A927ZNE2_9CLOT</name>
<dbReference type="InterPro" id="IPR000182">
    <property type="entry name" value="GNAT_dom"/>
</dbReference>
<dbReference type="CDD" id="cd04301">
    <property type="entry name" value="NAT_SF"/>
    <property type="match status" value="1"/>
</dbReference>